<accession>A0A2S8EYU2</accession>
<evidence type="ECO:0008006" key="4">
    <source>
        <dbReference type="Google" id="ProtNLM"/>
    </source>
</evidence>
<keyword evidence="1" id="KW-1133">Transmembrane helix</keyword>
<dbReference type="AlphaFoldDB" id="A0A2S8EYU2"/>
<evidence type="ECO:0000313" key="3">
    <source>
        <dbReference type="Proteomes" id="UP000240009"/>
    </source>
</evidence>
<keyword evidence="1" id="KW-0472">Membrane</keyword>
<dbReference type="EMBL" id="PUIA01000094">
    <property type="protein sequence ID" value="PQO25089.1"/>
    <property type="molecule type" value="Genomic_DNA"/>
</dbReference>
<proteinExistence type="predicted"/>
<dbReference type="Gene3D" id="2.60.120.200">
    <property type="match status" value="1"/>
</dbReference>
<name>A0A2S8EYU2_9BACT</name>
<reference evidence="2 3" key="1">
    <citation type="submission" date="2018-02" db="EMBL/GenBank/DDBJ databases">
        <title>Comparative genomes isolates from brazilian mangrove.</title>
        <authorList>
            <person name="Araujo J.E."/>
            <person name="Taketani R.G."/>
            <person name="Silva M.C.P."/>
            <person name="Loureco M.V."/>
            <person name="Andreote F.D."/>
        </authorList>
    </citation>
    <scope>NUCLEOTIDE SEQUENCE [LARGE SCALE GENOMIC DNA]</scope>
    <source>
        <strain evidence="2 3">HEX-2 MGV</strain>
    </source>
</reference>
<protein>
    <recommendedName>
        <fullName evidence="4">FecR protein domain-containing protein</fullName>
    </recommendedName>
</protein>
<evidence type="ECO:0000256" key="1">
    <source>
        <dbReference type="SAM" id="Phobius"/>
    </source>
</evidence>
<gene>
    <name evidence="2" type="ORF">C5Y96_26675</name>
</gene>
<feature type="transmembrane region" description="Helical" evidence="1">
    <location>
        <begin position="102"/>
        <end position="121"/>
    </location>
</feature>
<dbReference type="SUPFAM" id="SSF49899">
    <property type="entry name" value="Concanavalin A-like lectins/glucanases"/>
    <property type="match status" value="1"/>
</dbReference>
<dbReference type="OrthoDB" id="253088at2"/>
<organism evidence="2 3">
    <name type="scientific">Blastopirellula marina</name>
    <dbReference type="NCBI Taxonomy" id="124"/>
    <lineage>
        <taxon>Bacteria</taxon>
        <taxon>Pseudomonadati</taxon>
        <taxon>Planctomycetota</taxon>
        <taxon>Planctomycetia</taxon>
        <taxon>Pirellulales</taxon>
        <taxon>Pirellulaceae</taxon>
        <taxon>Blastopirellula</taxon>
    </lineage>
</organism>
<dbReference type="Proteomes" id="UP000240009">
    <property type="component" value="Unassembled WGS sequence"/>
</dbReference>
<dbReference type="RefSeq" id="WP_105359730.1">
    <property type="nucleotide sequence ID" value="NZ_PUIA01000094.1"/>
</dbReference>
<dbReference type="PANTHER" id="PTHR30273">
    <property type="entry name" value="PERIPLASMIC SIGNAL SENSOR AND SIGMA FACTOR ACTIVATOR FECR-RELATED"/>
    <property type="match status" value="1"/>
</dbReference>
<comment type="caution">
    <text evidence="2">The sequence shown here is derived from an EMBL/GenBank/DDBJ whole genome shotgun (WGS) entry which is preliminary data.</text>
</comment>
<sequence>MIPDAQQARFNELASRWCAGDIEAEETLELESLFTAYPELLQEFSEGTRLNSLLAQQYRGEAFATKLLLNSPVHEPSDDDPPMPGKVYAHAQDMQRIVASRWALLAASVIFVAGLLGYGYLMSDRGAEQLAKSNLPAPVEIIQRIDCVFESERWGVVQENHFQVGETLRIAKGLVLLQFARGVKLSIEGPAELKILSDNSAYLNEGRIAAVVPINASGFEIGTPSGKVIDYGTEFGVHVLPNGAAETHVFQGEAEVIPAIGKESFRLTTNMAARTRVNRKYVEIPNNPSLFIRVPEKLAADAIPKEGIAAVDFADKPKLWLDATIGVQVDGKDRVICWQNMGDAEIESNAWQVDPNHRPAFEFEMANGRPALRFDENQFLSTTPVTFGNEVSVLIVASTNPRSKPDRNAQLINFNSPSVLVLDVIDGPTLEGRIYAIEGPYVGNNLLHSSKPYTHGELFVSGCRYSTKENLFQLFTNGQLMAESMAYGPIAGKSSRIIGGHRWRTQDFYSGVIAEVVIFDRLLSEQEYQLAMKALMAKYKIDSSSANVDQP</sequence>
<dbReference type="InterPro" id="IPR013320">
    <property type="entry name" value="ConA-like_dom_sf"/>
</dbReference>
<dbReference type="PANTHER" id="PTHR30273:SF2">
    <property type="entry name" value="PROTEIN FECR"/>
    <property type="match status" value="1"/>
</dbReference>
<dbReference type="InterPro" id="IPR012373">
    <property type="entry name" value="Ferrdict_sens_TM"/>
</dbReference>
<keyword evidence="1" id="KW-0812">Transmembrane</keyword>
<dbReference type="GO" id="GO:0016989">
    <property type="term" value="F:sigma factor antagonist activity"/>
    <property type="evidence" value="ECO:0007669"/>
    <property type="project" value="TreeGrafter"/>
</dbReference>
<evidence type="ECO:0000313" key="2">
    <source>
        <dbReference type="EMBL" id="PQO25089.1"/>
    </source>
</evidence>